<dbReference type="EMBL" id="MN013088">
    <property type="protein sequence ID" value="QEG13486.1"/>
    <property type="molecule type" value="Genomic_DNA"/>
</dbReference>
<keyword evidence="2" id="KW-1185">Reference proteome</keyword>
<accession>A0A5B9NLT9</accession>
<evidence type="ECO:0000313" key="2">
    <source>
        <dbReference type="Proteomes" id="UP000324040"/>
    </source>
</evidence>
<dbReference type="Proteomes" id="UP000324040">
    <property type="component" value="Segment"/>
</dbReference>
<sequence>MKKFYEVQNPYYALIKADSLEEAEKIYNAGVAYTSDIENFKNKEIALVGYEYALVKIAQEKDGAGELKSPKAVISEYLKQESGVILLDGALI</sequence>
<gene>
    <name evidence="1" type="ORF">SPLENDIDRED_12</name>
</gene>
<organism evidence="1 2">
    <name type="scientific">Bacillus phage vB_BspS_SplendidRed</name>
    <dbReference type="NCBI Taxonomy" id="2591379"/>
    <lineage>
        <taxon>Viruses</taxon>
        <taxon>Duplodnaviria</taxon>
        <taxon>Heunggongvirae</taxon>
        <taxon>Uroviricota</taxon>
        <taxon>Caudoviricetes</taxon>
        <taxon>Trautnerviridae</taxon>
        <taxon>Polsinellivirinae</taxon>
        <taxon>Splendidredvirus</taxon>
        <taxon>Splendidredvirus splendidred</taxon>
    </lineage>
</organism>
<reference evidence="1 2" key="1">
    <citation type="submission" date="2019-06" db="EMBL/GenBank/DDBJ databases">
        <authorList>
            <person name="Handoko Y.A."/>
            <person name="Wardani A.K."/>
            <person name="Sutrisno A.A."/>
            <person name="Widjanarko S.B."/>
            <person name="Sharma R."/>
            <person name="Grose J.H."/>
        </authorList>
    </citation>
    <scope>NUCLEOTIDE SEQUENCE [LARGE SCALE GENOMIC DNA]</scope>
</reference>
<name>A0A5B9NLT9_9CAUD</name>
<protein>
    <submittedName>
        <fullName evidence="1">Uncharacterized protein</fullName>
    </submittedName>
</protein>
<evidence type="ECO:0000313" key="1">
    <source>
        <dbReference type="EMBL" id="QEG13486.1"/>
    </source>
</evidence>
<proteinExistence type="predicted"/>